<dbReference type="InterPro" id="IPR020846">
    <property type="entry name" value="MFS_dom"/>
</dbReference>
<evidence type="ECO:0000313" key="7">
    <source>
        <dbReference type="EMBL" id="PXY31748.1"/>
    </source>
</evidence>
<evidence type="ECO:0000256" key="1">
    <source>
        <dbReference type="ARBA" id="ARBA00004651"/>
    </source>
</evidence>
<evidence type="ECO:0000256" key="2">
    <source>
        <dbReference type="ARBA" id="ARBA00022448"/>
    </source>
</evidence>
<dbReference type="Pfam" id="PF05977">
    <property type="entry name" value="MFS_3"/>
    <property type="match status" value="1"/>
</dbReference>
<dbReference type="EMBL" id="MASW01000001">
    <property type="protein sequence ID" value="PXY31748.1"/>
    <property type="molecule type" value="Genomic_DNA"/>
</dbReference>
<dbReference type="PANTHER" id="PTHR23513:SF6">
    <property type="entry name" value="MAJOR FACILITATOR SUPERFAMILY ASSOCIATED DOMAIN-CONTAINING PROTEIN"/>
    <property type="match status" value="1"/>
</dbReference>
<evidence type="ECO:0000256" key="5">
    <source>
        <dbReference type="ARBA" id="ARBA00022989"/>
    </source>
</evidence>
<dbReference type="Proteomes" id="UP000249915">
    <property type="component" value="Unassembled WGS sequence"/>
</dbReference>
<comment type="caution">
    <text evidence="7">The sequence shown here is derived from an EMBL/GenBank/DDBJ whole genome shotgun (WGS) entry which is preliminary data.</text>
</comment>
<evidence type="ECO:0000256" key="3">
    <source>
        <dbReference type="ARBA" id="ARBA00022475"/>
    </source>
</evidence>
<evidence type="ECO:0000313" key="8">
    <source>
        <dbReference type="Proteomes" id="UP000249915"/>
    </source>
</evidence>
<protein>
    <submittedName>
        <fullName evidence="7">MFS transporter</fullName>
    </submittedName>
</protein>
<dbReference type="SUPFAM" id="SSF103473">
    <property type="entry name" value="MFS general substrate transporter"/>
    <property type="match status" value="1"/>
</dbReference>
<keyword evidence="8" id="KW-1185">Reference proteome</keyword>
<dbReference type="Gene3D" id="1.20.1250.20">
    <property type="entry name" value="MFS general substrate transporter like domains"/>
    <property type="match status" value="1"/>
</dbReference>
<keyword evidence="6" id="KW-0472">Membrane</keyword>
<dbReference type="InterPro" id="IPR010290">
    <property type="entry name" value="TM_effector"/>
</dbReference>
<dbReference type="PROSITE" id="PS50850">
    <property type="entry name" value="MFS"/>
    <property type="match status" value="1"/>
</dbReference>
<name>A0A2V4B8Z4_9PSEU</name>
<evidence type="ECO:0000256" key="4">
    <source>
        <dbReference type="ARBA" id="ARBA00022692"/>
    </source>
</evidence>
<organism evidence="7 8">
    <name type="scientific">Prauserella muralis</name>
    <dbReference type="NCBI Taxonomy" id="588067"/>
    <lineage>
        <taxon>Bacteria</taxon>
        <taxon>Bacillati</taxon>
        <taxon>Actinomycetota</taxon>
        <taxon>Actinomycetes</taxon>
        <taxon>Pseudonocardiales</taxon>
        <taxon>Pseudonocardiaceae</taxon>
        <taxon>Prauserella</taxon>
    </lineage>
</organism>
<dbReference type="AlphaFoldDB" id="A0A2V4B8Z4"/>
<comment type="subcellular location">
    <subcellularLocation>
        <location evidence="1">Cell membrane</location>
        <topology evidence="1">Multi-pass membrane protein</topology>
    </subcellularLocation>
</comment>
<dbReference type="GO" id="GO:0022857">
    <property type="term" value="F:transmembrane transporter activity"/>
    <property type="evidence" value="ECO:0007669"/>
    <property type="project" value="InterPro"/>
</dbReference>
<dbReference type="GO" id="GO:0005886">
    <property type="term" value="C:plasma membrane"/>
    <property type="evidence" value="ECO:0007669"/>
    <property type="project" value="UniProtKB-SubCell"/>
</dbReference>
<reference evidence="7 8" key="1">
    <citation type="submission" date="2016-07" db="EMBL/GenBank/DDBJ databases">
        <title>Draft genome sequence of Prauserella muralis DSM 45305, isolated from a mould-covered wall in an indoor environment.</title>
        <authorList>
            <person name="Ruckert C."/>
            <person name="Albersmeier A."/>
            <person name="Jiang C.-L."/>
            <person name="Jiang Y."/>
            <person name="Kalinowski J."/>
            <person name="Schneider O."/>
            <person name="Winkler A."/>
            <person name="Zotchev S.B."/>
        </authorList>
    </citation>
    <scope>NUCLEOTIDE SEQUENCE [LARGE SCALE GENOMIC DNA]</scope>
    <source>
        <strain evidence="7 8">DSM 45305</strain>
    </source>
</reference>
<gene>
    <name evidence="7" type="ORF">BAY60_05205</name>
</gene>
<sequence>MGVRGGSAAARPRLGRDFATLWSANAFTNVADGVGIAAGPLLVASLTDDPTLVGGAAFVQFLPWLLFSLVSGAYVDRLDRRRLLVAVNVLRGLVIGGLAVVVWSGAATIAVVYVAFFLLGTAETLADNASTTLVPMIVDDAALPRANARLIALHSVVNQFAAPPLGAALFTVAEAAPFGLNAVAFLLAAPILAMVRRVPPVKAERRPLRAEIGEGLRWLWRHQVLRMLATSMCLMNVTMLAAFAILVLYARQRLGTDAVGYGLLLAAMAAGSLLGAMVASRLQARFPDSVLLRTGLVIETLTHVFLALAEVPWVAAVTLVVFGVHGSLWGVVATTWRQRVVPDHLRGRVNSVYLLFSVGGAAIGSLVSGPLADTFGITAPFWCSAAVMTVLTVFAWRSFGRRLLERPVRE</sequence>
<dbReference type="RefSeq" id="WP_112279782.1">
    <property type="nucleotide sequence ID" value="NZ_MASW01000001.1"/>
</dbReference>
<keyword evidence="4" id="KW-0812">Transmembrane</keyword>
<proteinExistence type="predicted"/>
<keyword evidence="5" id="KW-1133">Transmembrane helix</keyword>
<keyword evidence="2" id="KW-0813">Transport</keyword>
<dbReference type="CDD" id="cd06173">
    <property type="entry name" value="MFS_MefA_like"/>
    <property type="match status" value="1"/>
</dbReference>
<keyword evidence="3" id="KW-1003">Cell membrane</keyword>
<dbReference type="OrthoDB" id="145388at2"/>
<dbReference type="PANTHER" id="PTHR23513">
    <property type="entry name" value="INTEGRAL MEMBRANE EFFLUX PROTEIN-RELATED"/>
    <property type="match status" value="1"/>
</dbReference>
<accession>A0A2V4B8Z4</accession>
<evidence type="ECO:0000256" key="6">
    <source>
        <dbReference type="ARBA" id="ARBA00023136"/>
    </source>
</evidence>
<dbReference type="InterPro" id="IPR036259">
    <property type="entry name" value="MFS_trans_sf"/>
</dbReference>